<evidence type="ECO:0000259" key="5">
    <source>
        <dbReference type="PROSITE" id="PS50921"/>
    </source>
</evidence>
<evidence type="ECO:0000256" key="4">
    <source>
        <dbReference type="ARBA" id="ARBA00023163"/>
    </source>
</evidence>
<evidence type="ECO:0000256" key="1">
    <source>
        <dbReference type="ARBA" id="ARBA00022679"/>
    </source>
</evidence>
<dbReference type="InterPro" id="IPR012074">
    <property type="entry name" value="GAF_ANTAR"/>
</dbReference>
<protein>
    <submittedName>
        <fullName evidence="6">GAF and ANTAR domain-containing protein</fullName>
    </submittedName>
</protein>
<dbReference type="InterPro" id="IPR005561">
    <property type="entry name" value="ANTAR"/>
</dbReference>
<dbReference type="RefSeq" id="WP_007819099.1">
    <property type="nucleotide sequence ID" value="NZ_JAVRER010000054.1"/>
</dbReference>
<dbReference type="Pfam" id="PF03861">
    <property type="entry name" value="ANTAR"/>
    <property type="match status" value="1"/>
</dbReference>
<dbReference type="SMART" id="SM01012">
    <property type="entry name" value="ANTAR"/>
    <property type="match status" value="1"/>
</dbReference>
<comment type="caution">
    <text evidence="6">The sequence shown here is derived from an EMBL/GenBank/DDBJ whole genome shotgun (WGS) entry which is preliminary data.</text>
</comment>
<gene>
    <name evidence="6" type="ORF">RM574_25205</name>
</gene>
<name>A0ABD5EDQ0_9ACTN</name>
<dbReference type="EMBL" id="JAVRER010000054">
    <property type="protein sequence ID" value="MDT0418783.1"/>
    <property type="molecule type" value="Genomic_DNA"/>
</dbReference>
<dbReference type="PIRSF" id="PIRSF036625">
    <property type="entry name" value="GAF_ANTAR"/>
    <property type="match status" value="1"/>
</dbReference>
<dbReference type="InterPro" id="IPR036388">
    <property type="entry name" value="WH-like_DNA-bd_sf"/>
</dbReference>
<dbReference type="Gene3D" id="1.10.10.10">
    <property type="entry name" value="Winged helix-like DNA-binding domain superfamily/Winged helix DNA-binding domain"/>
    <property type="match status" value="1"/>
</dbReference>
<dbReference type="SUPFAM" id="SSF55781">
    <property type="entry name" value="GAF domain-like"/>
    <property type="match status" value="1"/>
</dbReference>
<proteinExistence type="predicted"/>
<dbReference type="AlphaFoldDB" id="A0ABD5EDQ0"/>
<evidence type="ECO:0000313" key="7">
    <source>
        <dbReference type="Proteomes" id="UP001183607"/>
    </source>
</evidence>
<keyword evidence="1" id="KW-0808">Transferase</keyword>
<keyword evidence="2" id="KW-0418">Kinase</keyword>
<reference evidence="7" key="1">
    <citation type="submission" date="2023-07" db="EMBL/GenBank/DDBJ databases">
        <title>30 novel species of actinomycetes from the DSMZ collection.</title>
        <authorList>
            <person name="Nouioui I."/>
        </authorList>
    </citation>
    <scope>NUCLEOTIDE SEQUENCE [LARGE SCALE GENOMIC DNA]</scope>
    <source>
        <strain evidence="7">DSM 41982</strain>
    </source>
</reference>
<dbReference type="Gene3D" id="3.30.450.40">
    <property type="match status" value="1"/>
</dbReference>
<feature type="domain" description="ANTAR" evidence="5">
    <location>
        <begin position="161"/>
        <end position="222"/>
    </location>
</feature>
<dbReference type="PROSITE" id="PS50921">
    <property type="entry name" value="ANTAR"/>
    <property type="match status" value="1"/>
</dbReference>
<dbReference type="Proteomes" id="UP001183607">
    <property type="component" value="Unassembled WGS sequence"/>
</dbReference>
<dbReference type="InterPro" id="IPR011006">
    <property type="entry name" value="CheY-like_superfamily"/>
</dbReference>
<dbReference type="GO" id="GO:0016301">
    <property type="term" value="F:kinase activity"/>
    <property type="evidence" value="ECO:0007669"/>
    <property type="project" value="UniProtKB-KW"/>
</dbReference>
<evidence type="ECO:0000313" key="6">
    <source>
        <dbReference type="EMBL" id="MDT0418783.1"/>
    </source>
</evidence>
<evidence type="ECO:0000256" key="3">
    <source>
        <dbReference type="ARBA" id="ARBA00023015"/>
    </source>
</evidence>
<evidence type="ECO:0000256" key="2">
    <source>
        <dbReference type="ARBA" id="ARBA00022777"/>
    </source>
</evidence>
<dbReference type="SUPFAM" id="SSF52172">
    <property type="entry name" value="CheY-like"/>
    <property type="match status" value="1"/>
</dbReference>
<keyword evidence="4" id="KW-0804">Transcription</keyword>
<accession>A0ABD5EDQ0</accession>
<keyword evidence="3" id="KW-0805">Transcription regulation</keyword>
<dbReference type="InterPro" id="IPR029016">
    <property type="entry name" value="GAF-like_dom_sf"/>
</dbReference>
<sequence length="239" mass="25675">MAEHVPFDVQSLLLETDTLDAFLAEVAAEARRRTPGADGCGVTLERDGRPFTVASAGASAPPLDDKQYDIDDGPCLEALRNDKEVHVSDMRAEKRWGDYPPFAAAHGTLSSLSLPLRERDGMAGALNLYAPAPDAFSAEDVHALRLLAAQAAGGLVLAVRLSDAQRFAADLQAALRSRTVIDQAMGVIMGQQRCTAEEAFAYLRVASQNRNIKLRDLCTRLVEGVSGTPPQEGAWTSRT</sequence>
<organism evidence="6 7">
    <name type="scientific">Streptomyces evansiae</name>
    <dbReference type="NCBI Taxonomy" id="3075535"/>
    <lineage>
        <taxon>Bacteria</taxon>
        <taxon>Bacillati</taxon>
        <taxon>Actinomycetota</taxon>
        <taxon>Actinomycetes</taxon>
        <taxon>Kitasatosporales</taxon>
        <taxon>Streptomycetaceae</taxon>
        <taxon>Streptomyces</taxon>
    </lineage>
</organism>
<dbReference type="SMART" id="SM00065">
    <property type="entry name" value="GAF"/>
    <property type="match status" value="1"/>
</dbReference>
<dbReference type="Pfam" id="PF13185">
    <property type="entry name" value="GAF_2"/>
    <property type="match status" value="1"/>
</dbReference>
<dbReference type="InterPro" id="IPR003018">
    <property type="entry name" value="GAF"/>
</dbReference>